<keyword evidence="2" id="KW-1185">Reference proteome</keyword>
<dbReference type="GO" id="GO:0032543">
    <property type="term" value="P:mitochondrial translation"/>
    <property type="evidence" value="ECO:0007669"/>
    <property type="project" value="TreeGrafter"/>
</dbReference>
<sequence>MRLGLTLLAALHINKIPYRFRGKYRKVKKPSMHDLLKMKKDFEREEQNMLILRHPYLTREQSHGYMKDMYAGSKTYEFFQTKMAENRQKFQKEITIAERLCHMRVTEAWD</sequence>
<evidence type="ECO:0000313" key="1">
    <source>
        <dbReference type="EMBL" id="KYN00437.1"/>
    </source>
</evidence>
<proteinExistence type="predicted"/>
<dbReference type="GO" id="GO:0003735">
    <property type="term" value="F:structural constituent of ribosome"/>
    <property type="evidence" value="ECO:0007669"/>
    <property type="project" value="TreeGrafter"/>
</dbReference>
<dbReference type="EMBL" id="KQ977720">
    <property type="protein sequence ID" value="KYN00437.1"/>
    <property type="molecule type" value="Genomic_DNA"/>
</dbReference>
<organism evidence="1 2">
    <name type="scientific">Cyphomyrmex costatus</name>
    <dbReference type="NCBI Taxonomy" id="456900"/>
    <lineage>
        <taxon>Eukaryota</taxon>
        <taxon>Metazoa</taxon>
        <taxon>Ecdysozoa</taxon>
        <taxon>Arthropoda</taxon>
        <taxon>Hexapoda</taxon>
        <taxon>Insecta</taxon>
        <taxon>Pterygota</taxon>
        <taxon>Neoptera</taxon>
        <taxon>Endopterygota</taxon>
        <taxon>Hymenoptera</taxon>
        <taxon>Apocrita</taxon>
        <taxon>Aculeata</taxon>
        <taxon>Formicoidea</taxon>
        <taxon>Formicidae</taxon>
        <taxon>Myrmicinae</taxon>
        <taxon>Cyphomyrmex</taxon>
    </lineage>
</organism>
<evidence type="ECO:0008006" key="3">
    <source>
        <dbReference type="Google" id="ProtNLM"/>
    </source>
</evidence>
<reference evidence="1 2" key="1">
    <citation type="submission" date="2016-03" db="EMBL/GenBank/DDBJ databases">
        <title>Cyphomyrmex costatus WGS genome.</title>
        <authorList>
            <person name="Nygaard S."/>
            <person name="Hu H."/>
            <person name="Boomsma J."/>
            <person name="Zhang G."/>
        </authorList>
    </citation>
    <scope>NUCLEOTIDE SEQUENCE [LARGE SCALE GENOMIC DNA]</scope>
    <source>
        <strain evidence="1">MS0001</strain>
        <tissue evidence="1">Whole body</tissue>
    </source>
</reference>
<gene>
    <name evidence="1" type="ORF">ALC62_08741</name>
</gene>
<evidence type="ECO:0000313" key="2">
    <source>
        <dbReference type="Proteomes" id="UP000078542"/>
    </source>
</evidence>
<dbReference type="KEGG" id="ccoa:108775887"/>
<dbReference type="AlphaFoldDB" id="A0A195CJ26"/>
<protein>
    <recommendedName>
        <fullName evidence="3">Ribosomal protein 63, mitochondrial</fullName>
    </recommendedName>
</protein>
<name>A0A195CJ26_9HYME</name>
<dbReference type="PANTHER" id="PTHR14520:SF4">
    <property type="entry name" value="LARGE RIBOSOMAL SUBUNIT PROTEIN ML63"/>
    <property type="match status" value="1"/>
</dbReference>
<accession>A0A195CJ26</accession>
<dbReference type="InterPro" id="IPR016576">
    <property type="entry name" value="Ribosomal_mL63"/>
</dbReference>
<dbReference type="GO" id="GO:0005761">
    <property type="term" value="C:mitochondrial ribosome"/>
    <property type="evidence" value="ECO:0007669"/>
    <property type="project" value="InterPro"/>
</dbReference>
<dbReference type="OrthoDB" id="6019958at2759"/>
<dbReference type="Proteomes" id="UP000078542">
    <property type="component" value="Unassembled WGS sequence"/>
</dbReference>
<dbReference type="Pfam" id="PF14978">
    <property type="entry name" value="MRP-63"/>
    <property type="match status" value="1"/>
</dbReference>
<dbReference type="PANTHER" id="PTHR14520">
    <property type="entry name" value="MITOCHONDRIAL RIBOSOMAL PROTEIN 63"/>
    <property type="match status" value="1"/>
</dbReference>